<dbReference type="EMBL" id="JACHNG010000001">
    <property type="protein sequence ID" value="MBB4787202.1"/>
    <property type="molecule type" value="Genomic_DNA"/>
</dbReference>
<dbReference type="Pfam" id="PF01048">
    <property type="entry name" value="PNP_UDP_1"/>
    <property type="match status" value="1"/>
</dbReference>
<protein>
    <submittedName>
        <fullName evidence="4">Nucleoside phosphorylase</fullName>
    </submittedName>
</protein>
<accession>A0ABR6LZX3</accession>
<proteinExistence type="predicted"/>
<dbReference type="Proteomes" id="UP000530530">
    <property type="component" value="Unassembled WGS sequence"/>
</dbReference>
<feature type="domain" description="Nucleoside phosphorylase" evidence="3">
    <location>
        <begin position="4"/>
        <end position="243"/>
    </location>
</feature>
<dbReference type="InterPro" id="IPR027417">
    <property type="entry name" value="P-loop_NTPase"/>
</dbReference>
<feature type="region of interest" description="Disordered" evidence="1">
    <location>
        <begin position="246"/>
        <end position="282"/>
    </location>
</feature>
<sequence>MSGTVVVLTALGLEYLAVQKYLRDSELVRHGTGTVFEVGRVAGTAWRVALAEVGEGNRSAAVVTEQARQTFDPEALLFVGVAGGLKDDLALGDVVIATRVYAAHGGKEAEEGFLARPEGWAGSHALLQTARHALRGPAWHQRLNATGAPGPRVWFKPIAAGDVVLNSATAPLRGQLHTHYNDAVAIEMESAGMAHAAQIGRLQTLTVRGISDRADGTKYAADDASHQPRAAAYAAAAALSVIRHLPLPPRSDTTTSPPSASPPDEPGPRRNRTVITDDNPTATDLDRAADRLRKDVLSRARHAVARLELQRPTLIEIAWKGSGRPVQPSRDVLGVAPEELMGTVTQVPDTCRQLPLRQLVVLGAPGTGKSVVAIQLVHEMTREPRPGDPVPVLMSLSSWRPAISMREWILRQIRQSSPGLAGRWRFGVDAAAGLFDEGMVMPVLDGLDELPERLRGRAIEAIDKVIRDGCWLLVTCRGDEYETACGAGSHLTRAAVVELEAVEAKAAIAYLTRSKLSGDDRWNVVFDAMREEPGSRLARTMASPLMLYLAKTAYRAHLTEPGELVSKTHSKEDIEDTLLNRYLPAVYAEDPPTRYREAPAKRYLTLMARQMRRDGTVDFAWWQINARLTGPLVGLAFGSVWGWFLHMLFGPMLGVMTGLFAGLGGWVAHAAVRYDLKQVYVPKAAEHGPKALLHRYALIAVASALAVGGITALSAASWLMGVVKAEGQTAWYYGTIVGAASGTATLLGSAWGSYQLSRSWFWLTRRLPWRLPPFLDDARELGVLRQIGPVHQFRHERVLRQLGGAIVEKPSRSVHGEWNAKWQRWRPLLPAFASLSQVGSALLGLAVVSLMYVSSTKIELRYQSGDKPRYFVDTSFCVNQVGSSCTGVAIWSWKLPQGSSRHTVWLPGTLHGRSIQGWDGRIAAVGCAGGAVKVTLALAGEAPVAFTLSDSAEVPMKDLSEPARPERRPVSLTLRRLDDRPCSLVVEWASPGLVDDGLEPARKRLGVAAPAMTHSAPRKESLVRVPRRASWSARAMMESAQTKRL</sequence>
<organism evidence="4 5">
    <name type="scientific">Streptomyces rapamycinicus</name>
    <dbReference type="NCBI Taxonomy" id="1226757"/>
    <lineage>
        <taxon>Bacteria</taxon>
        <taxon>Bacillati</taxon>
        <taxon>Actinomycetota</taxon>
        <taxon>Actinomycetes</taxon>
        <taxon>Kitasatosporales</taxon>
        <taxon>Streptomycetaceae</taxon>
        <taxon>Streptomyces</taxon>
        <taxon>Streptomyces violaceusniger group</taxon>
    </lineage>
</organism>
<evidence type="ECO:0000313" key="5">
    <source>
        <dbReference type="Proteomes" id="UP000530530"/>
    </source>
</evidence>
<name>A0ABR6LZX3_9ACTN</name>
<dbReference type="SUPFAM" id="SSF53167">
    <property type="entry name" value="Purine and uridine phosphorylases"/>
    <property type="match status" value="1"/>
</dbReference>
<feature type="transmembrane region" description="Helical" evidence="2">
    <location>
        <begin position="655"/>
        <end position="676"/>
    </location>
</feature>
<keyword evidence="5" id="KW-1185">Reference proteome</keyword>
<dbReference type="SUPFAM" id="SSF52540">
    <property type="entry name" value="P-loop containing nucleoside triphosphate hydrolases"/>
    <property type="match status" value="1"/>
</dbReference>
<dbReference type="PANTHER" id="PTHR46832">
    <property type="entry name" value="5'-METHYLTHIOADENOSINE/S-ADENOSYLHOMOCYSTEINE NUCLEOSIDASE"/>
    <property type="match status" value="1"/>
</dbReference>
<gene>
    <name evidence="4" type="ORF">BJY27_008163</name>
</gene>
<dbReference type="InterPro" id="IPR000845">
    <property type="entry name" value="Nucleoside_phosphorylase_d"/>
</dbReference>
<dbReference type="Gene3D" id="3.40.50.300">
    <property type="entry name" value="P-loop containing nucleotide triphosphate hydrolases"/>
    <property type="match status" value="1"/>
</dbReference>
<dbReference type="Gene3D" id="3.40.50.1580">
    <property type="entry name" value="Nucleoside phosphorylase domain"/>
    <property type="match status" value="1"/>
</dbReference>
<dbReference type="InterPro" id="IPR035994">
    <property type="entry name" value="Nucleoside_phosphorylase_sf"/>
</dbReference>
<keyword evidence="2" id="KW-0472">Membrane</keyword>
<dbReference type="CDD" id="cd09008">
    <property type="entry name" value="MTAN"/>
    <property type="match status" value="1"/>
</dbReference>
<feature type="transmembrane region" description="Helical" evidence="2">
    <location>
        <begin position="828"/>
        <end position="853"/>
    </location>
</feature>
<reference evidence="4 5" key="1">
    <citation type="submission" date="2020-08" db="EMBL/GenBank/DDBJ databases">
        <title>Sequencing the genomes of 1000 actinobacteria strains.</title>
        <authorList>
            <person name="Klenk H.-P."/>
        </authorList>
    </citation>
    <scope>NUCLEOTIDE SEQUENCE [LARGE SCALE GENOMIC DNA]</scope>
    <source>
        <strain evidence="4 5">DSM 41530</strain>
    </source>
</reference>
<keyword evidence="2" id="KW-1133">Transmembrane helix</keyword>
<evidence type="ECO:0000256" key="2">
    <source>
        <dbReference type="SAM" id="Phobius"/>
    </source>
</evidence>
<comment type="caution">
    <text evidence="4">The sequence shown here is derived from an EMBL/GenBank/DDBJ whole genome shotgun (WGS) entry which is preliminary data.</text>
</comment>
<evidence type="ECO:0000259" key="3">
    <source>
        <dbReference type="Pfam" id="PF01048"/>
    </source>
</evidence>
<dbReference type="PANTHER" id="PTHR46832:SF1">
    <property type="entry name" value="5'-METHYLTHIOADENOSINE_S-ADENOSYLHOMOCYSTEINE NUCLEOSIDASE"/>
    <property type="match status" value="1"/>
</dbReference>
<evidence type="ECO:0000313" key="4">
    <source>
        <dbReference type="EMBL" id="MBB4787202.1"/>
    </source>
</evidence>
<feature type="transmembrane region" description="Helical" evidence="2">
    <location>
        <begin position="696"/>
        <end position="719"/>
    </location>
</feature>
<keyword evidence="2" id="KW-0812">Transmembrane</keyword>
<feature type="transmembrane region" description="Helical" evidence="2">
    <location>
        <begin position="731"/>
        <end position="756"/>
    </location>
</feature>
<evidence type="ECO:0000256" key="1">
    <source>
        <dbReference type="SAM" id="MobiDB-lite"/>
    </source>
</evidence>